<dbReference type="Gene3D" id="1.10.260.40">
    <property type="entry name" value="lambda repressor-like DNA-binding domains"/>
    <property type="match status" value="1"/>
</dbReference>
<evidence type="ECO:0000313" key="3">
    <source>
        <dbReference type="EMBL" id="QMS36531.1"/>
    </source>
</evidence>
<dbReference type="Pfam" id="PF15943">
    <property type="entry name" value="YdaS_toxin"/>
    <property type="match status" value="1"/>
</dbReference>
<proteinExistence type="evidence at protein level"/>
<reference evidence="3 7" key="3">
    <citation type="submission" date="2020-06" db="EMBL/GenBank/DDBJ databases">
        <title>REHAB project genomes.</title>
        <authorList>
            <person name="Shaw L.P."/>
        </authorList>
    </citation>
    <scope>NUCLEOTIDE SEQUENCE [LARGE SCALE GENOMIC DNA]</scope>
    <source>
        <strain evidence="3 7">RHB01-C20</strain>
    </source>
</reference>
<dbReference type="Proteomes" id="UP000514533">
    <property type="component" value="Chromosome"/>
</dbReference>
<reference evidence="8" key="4">
    <citation type="submission" date="2023-02" db="PDB data bank">
        <title>YdaS from the Escherichia coli cryptic prophage CP-933P forms an evolutionary link between Cro repressors and HigA antitoxins.</title>
        <authorList>
            <person name="Prolic-Kalinsek M."/>
            <person name="Volkov A.N."/>
            <person name="Hadzi S."/>
            <person name="Bervoets I."/>
            <person name="Loris R."/>
        </authorList>
    </citation>
    <scope>X-RAY CRYSTALLOGRAPHY (1.64 ANGSTROMS) OF 1-76</scope>
</reference>
<keyword evidence="8" id="KW-0002">3D-structure</keyword>
<evidence type="ECO:0000313" key="4">
    <source>
        <dbReference type="EMBL" id="TJF60290.1"/>
    </source>
</evidence>
<dbReference type="InterPro" id="IPR010982">
    <property type="entry name" value="Lambda_DNA-bd_dom_sf"/>
</dbReference>
<dbReference type="CDD" id="cd00093">
    <property type="entry name" value="HTH_XRE"/>
    <property type="match status" value="1"/>
</dbReference>
<dbReference type="SUPFAM" id="SSF47413">
    <property type="entry name" value="lambda repressor-like DNA-binding domains"/>
    <property type="match status" value="1"/>
</dbReference>
<dbReference type="EMBL" id="QFSS01000468">
    <property type="protein sequence ID" value="PZZ58363.1"/>
    <property type="molecule type" value="Genomic_DNA"/>
</dbReference>
<sequence length="100" mass="10848">MTLKEFIKSLRVGDAKKFAARLGVSPSYLSQMASGRTAISPTRALMIESATEGQVSRAELRPHDWELIWPEYASGIRLGQTHVVHAEGDCSACLSDGVDS</sequence>
<accession>A0A0D7C0Q9</accession>
<evidence type="ECO:0000313" key="6">
    <source>
        <dbReference type="Proteomes" id="UP000305093"/>
    </source>
</evidence>
<dbReference type="RefSeq" id="WP_000172738.1">
    <property type="nucleotide sequence ID" value="NZ_AP018808.1"/>
</dbReference>
<dbReference type="InterPro" id="IPR001387">
    <property type="entry name" value="Cro/C1-type_HTH"/>
</dbReference>
<dbReference type="PDB" id="8CO2">
    <property type="method" value="X-ray"/>
    <property type="resolution" value="1.64 A"/>
    <property type="chains" value="A/B=1-76"/>
</dbReference>
<evidence type="ECO:0007829" key="8">
    <source>
        <dbReference type="PDB" id="8CO2"/>
    </source>
</evidence>
<evidence type="ECO:0000313" key="7">
    <source>
        <dbReference type="Proteomes" id="UP000514533"/>
    </source>
</evidence>
<dbReference type="AlphaFoldDB" id="A0A0D7C0Q9"/>
<protein>
    <submittedName>
        <fullName evidence="2">Transcriptional regulator</fullName>
    </submittedName>
</protein>
<reference evidence="4 6" key="2">
    <citation type="submission" date="2018-12" db="EMBL/GenBank/DDBJ databases">
        <title>Food and Water Safety Consortium.</title>
        <authorList>
            <person name="Tyson S."/>
            <person name="Peterson C.-L."/>
            <person name="Olson A."/>
            <person name="Tyler S."/>
            <person name="Cabral J."/>
            <person name="Lynch T."/>
            <person name="Knox N."/>
            <person name="Van Domselaar G."/>
            <person name="Graham M."/>
        </authorList>
    </citation>
    <scope>NUCLEOTIDE SEQUENCE [LARGE SCALE GENOMIC DNA]</scope>
    <source>
        <strain evidence="4 6">FWSEC0419</strain>
    </source>
</reference>
<organism evidence="2 5">
    <name type="scientific">Escherichia coli</name>
    <dbReference type="NCBI Taxonomy" id="562"/>
    <lineage>
        <taxon>Bacteria</taxon>
        <taxon>Pseudomonadati</taxon>
        <taxon>Pseudomonadota</taxon>
        <taxon>Gammaproteobacteria</taxon>
        <taxon>Enterobacterales</taxon>
        <taxon>Enterobacteriaceae</taxon>
        <taxon>Escherichia</taxon>
    </lineage>
</organism>
<dbReference type="OMA" id="DWQKIWP"/>
<reference evidence="2 5" key="1">
    <citation type="submission" date="2018-05" db="EMBL/GenBank/DDBJ databases">
        <title>Genomic sequencing of EHEC O26 New European Clone.</title>
        <authorList>
            <person name="Karnisova L."/>
            <person name="Nunvar J."/>
            <person name="Marejkova M."/>
            <person name="Mellmann A."/>
            <person name="Drevinek P."/>
            <person name="Blahova K."/>
            <person name="Bielaszewska M."/>
        </authorList>
    </citation>
    <scope>NUCLEOTIDE SEQUENCE [LARGE SCALE GENOMIC DNA]</scope>
    <source>
        <strain evidence="2 5">14-391</strain>
    </source>
</reference>
<feature type="domain" description="HTH cro/C1-type" evidence="1">
    <location>
        <begin position="16"/>
        <end position="60"/>
    </location>
</feature>
<gene>
    <name evidence="4" type="ORF">C9194_24275</name>
    <name evidence="2" type="ORF">DIV22_27485</name>
    <name evidence="3" type="ORF">HVV39_00170</name>
</gene>
<dbReference type="EMBL" id="RROO01000077">
    <property type="protein sequence ID" value="TJF60290.1"/>
    <property type="molecule type" value="Genomic_DNA"/>
</dbReference>
<name>A0A0D7C0Q9_ECOLX</name>
<dbReference type="GO" id="GO:0003677">
    <property type="term" value="F:DNA binding"/>
    <property type="evidence" value="ECO:0007669"/>
    <property type="project" value="InterPro"/>
</dbReference>
<dbReference type="EMBL" id="CP055981">
    <property type="protein sequence ID" value="QMS36531.1"/>
    <property type="molecule type" value="Genomic_DNA"/>
</dbReference>
<evidence type="ECO:0000313" key="2">
    <source>
        <dbReference type="EMBL" id="PZZ58363.1"/>
    </source>
</evidence>
<dbReference type="SMR" id="A0A0D7C0Q9"/>
<dbReference type="Proteomes" id="UP000305093">
    <property type="component" value="Unassembled WGS sequence"/>
</dbReference>
<evidence type="ECO:0000313" key="5">
    <source>
        <dbReference type="Proteomes" id="UP000248865"/>
    </source>
</evidence>
<dbReference type="Proteomes" id="UP000248865">
    <property type="component" value="Unassembled WGS sequence"/>
</dbReference>
<evidence type="ECO:0000259" key="1">
    <source>
        <dbReference type="PROSITE" id="PS50943"/>
    </source>
</evidence>
<dbReference type="InterPro" id="IPR031856">
    <property type="entry name" value="YdaS_toxin-like"/>
</dbReference>
<dbReference type="PROSITE" id="PS50943">
    <property type="entry name" value="HTH_CROC1"/>
    <property type="match status" value="1"/>
</dbReference>